<gene>
    <name evidence="3" type="ORF">GCM10009682_50540</name>
</gene>
<organism evidence="3 4">
    <name type="scientific">Luedemannella flava</name>
    <dbReference type="NCBI Taxonomy" id="349316"/>
    <lineage>
        <taxon>Bacteria</taxon>
        <taxon>Bacillati</taxon>
        <taxon>Actinomycetota</taxon>
        <taxon>Actinomycetes</taxon>
        <taxon>Micromonosporales</taxon>
        <taxon>Micromonosporaceae</taxon>
        <taxon>Luedemannella</taxon>
    </lineage>
</organism>
<evidence type="ECO:0000313" key="3">
    <source>
        <dbReference type="EMBL" id="GAA1824169.1"/>
    </source>
</evidence>
<comment type="caution">
    <text evidence="3">The sequence shown here is derived from an EMBL/GenBank/DDBJ whole genome shotgun (WGS) entry which is preliminary data.</text>
</comment>
<name>A0ABN2MI06_9ACTN</name>
<protein>
    <recommendedName>
        <fullName evidence="2">Ricin B lectin domain-containing protein</fullName>
    </recommendedName>
</protein>
<dbReference type="EMBL" id="BAAALT010000209">
    <property type="protein sequence ID" value="GAA1824169.1"/>
    <property type="molecule type" value="Genomic_DNA"/>
</dbReference>
<evidence type="ECO:0000256" key="1">
    <source>
        <dbReference type="SAM" id="SignalP"/>
    </source>
</evidence>
<proteinExistence type="predicted"/>
<accession>A0ABN2MI06</accession>
<dbReference type="SUPFAM" id="SSF50370">
    <property type="entry name" value="Ricin B-like lectins"/>
    <property type="match status" value="2"/>
</dbReference>
<keyword evidence="1" id="KW-0732">Signal</keyword>
<dbReference type="InterPro" id="IPR000772">
    <property type="entry name" value="Ricin_B_lectin"/>
</dbReference>
<dbReference type="Proteomes" id="UP001500218">
    <property type="component" value="Unassembled WGS sequence"/>
</dbReference>
<keyword evidence="4" id="KW-1185">Reference proteome</keyword>
<dbReference type="PROSITE" id="PS50231">
    <property type="entry name" value="RICIN_B_LECTIN"/>
    <property type="match status" value="1"/>
</dbReference>
<reference evidence="3 4" key="1">
    <citation type="journal article" date="2019" name="Int. J. Syst. Evol. Microbiol.">
        <title>The Global Catalogue of Microorganisms (GCM) 10K type strain sequencing project: providing services to taxonomists for standard genome sequencing and annotation.</title>
        <authorList>
            <consortium name="The Broad Institute Genomics Platform"/>
            <consortium name="The Broad Institute Genome Sequencing Center for Infectious Disease"/>
            <person name="Wu L."/>
            <person name="Ma J."/>
        </authorList>
    </citation>
    <scope>NUCLEOTIDE SEQUENCE [LARGE SCALE GENOMIC DNA]</scope>
    <source>
        <strain evidence="3 4">JCM 13250</strain>
    </source>
</reference>
<dbReference type="CDD" id="cd00161">
    <property type="entry name" value="beta-trefoil_Ricin-like"/>
    <property type="match status" value="2"/>
</dbReference>
<feature type="domain" description="Ricin B lectin" evidence="2">
    <location>
        <begin position="83"/>
        <end position="162"/>
    </location>
</feature>
<dbReference type="RefSeq" id="WP_344137403.1">
    <property type="nucleotide sequence ID" value="NZ_BAAALT010000209.1"/>
</dbReference>
<evidence type="ECO:0000259" key="2">
    <source>
        <dbReference type="Pfam" id="PF14200"/>
    </source>
</evidence>
<dbReference type="Gene3D" id="2.80.10.50">
    <property type="match status" value="3"/>
</dbReference>
<evidence type="ECO:0000313" key="4">
    <source>
        <dbReference type="Proteomes" id="UP001500218"/>
    </source>
</evidence>
<dbReference type="InterPro" id="IPR035992">
    <property type="entry name" value="Ricin_B-like_lectins"/>
</dbReference>
<sequence length="344" mass="37594">MRRRTIRGVLLAAALAVGGTAAVIVGPTTAHADTYPATTFLLHHANWPAHNACLEARNDGLVTGGTCAPAGTIARQLINVVRYADSDYVYLVSAATGKCIFPESYGTASGTPLVQIGCGNASAKHWKMQRYPYPADNRTDDYRVNFVNRKSGQCLWLEDETSAARLGSCTEFSLLPTGFNYTFRPLSSASCLDVDTYPNGGLQNGARIQQWQCLGAGQSNQLWRIEIAAVPRYDDHLYDPMKVRLHPKHNPSACLSVDRSRADHRPYQYACGTDPQAVLWELFPVDFSPGNLAFKIRSFSKINNIWMCLNVTNGSLADGTTVALARCDAAFQDSQVWRLIGVAA</sequence>
<dbReference type="Pfam" id="PF14200">
    <property type="entry name" value="RicinB_lectin_2"/>
    <property type="match status" value="1"/>
</dbReference>
<feature type="chain" id="PRO_5046687200" description="Ricin B lectin domain-containing protein" evidence="1">
    <location>
        <begin position="33"/>
        <end position="344"/>
    </location>
</feature>
<feature type="signal peptide" evidence="1">
    <location>
        <begin position="1"/>
        <end position="32"/>
    </location>
</feature>